<dbReference type="InterPro" id="IPR023546">
    <property type="entry name" value="MGMT"/>
</dbReference>
<evidence type="ECO:0000256" key="5">
    <source>
        <dbReference type="ARBA" id="ARBA00022763"/>
    </source>
</evidence>
<dbReference type="InterPro" id="IPR036217">
    <property type="entry name" value="MethylDNA_cys_MeTrfase_DNAb"/>
</dbReference>
<keyword evidence="12" id="KW-1185">Reference proteome</keyword>
<evidence type="ECO:0000256" key="2">
    <source>
        <dbReference type="ARBA" id="ARBA00022490"/>
    </source>
</evidence>
<comment type="similarity">
    <text evidence="8">Belongs to the MGMT family.</text>
</comment>
<dbReference type="CDD" id="cd06445">
    <property type="entry name" value="ATase"/>
    <property type="match status" value="1"/>
</dbReference>
<evidence type="ECO:0000256" key="7">
    <source>
        <dbReference type="ARBA" id="ARBA00049348"/>
    </source>
</evidence>
<evidence type="ECO:0000256" key="6">
    <source>
        <dbReference type="ARBA" id="ARBA00023204"/>
    </source>
</evidence>
<gene>
    <name evidence="11" type="ORF">ACFPTR_07455</name>
</gene>
<evidence type="ECO:0000256" key="8">
    <source>
        <dbReference type="HAMAP-Rule" id="MF_00772"/>
    </source>
</evidence>
<dbReference type="Pfam" id="PF02870">
    <property type="entry name" value="Methyltransf_1N"/>
    <property type="match status" value="1"/>
</dbReference>
<evidence type="ECO:0000259" key="9">
    <source>
        <dbReference type="Pfam" id="PF01035"/>
    </source>
</evidence>
<evidence type="ECO:0000313" key="11">
    <source>
        <dbReference type="EMBL" id="MFC5628730.1"/>
    </source>
</evidence>
<dbReference type="InterPro" id="IPR036388">
    <property type="entry name" value="WH-like_DNA-bd_sf"/>
</dbReference>
<feature type="active site" description="Nucleophile; methyl group acceptor" evidence="8">
    <location>
        <position position="141"/>
    </location>
</feature>
<evidence type="ECO:0000256" key="4">
    <source>
        <dbReference type="ARBA" id="ARBA00022679"/>
    </source>
</evidence>
<dbReference type="SUPFAM" id="SSF46767">
    <property type="entry name" value="Methylated DNA-protein cysteine methyltransferase, C-terminal domain"/>
    <property type="match status" value="1"/>
</dbReference>
<keyword evidence="3 8" id="KW-0489">Methyltransferase</keyword>
<dbReference type="RefSeq" id="WP_270895303.1">
    <property type="nucleotide sequence ID" value="NZ_JBHSPF010000030.1"/>
</dbReference>
<dbReference type="GO" id="GO:0032259">
    <property type="term" value="P:methylation"/>
    <property type="evidence" value="ECO:0007669"/>
    <property type="project" value="UniProtKB-KW"/>
</dbReference>
<proteinExistence type="inferred from homology"/>
<comment type="subcellular location">
    <subcellularLocation>
        <location evidence="8">Cytoplasm</location>
    </subcellularLocation>
</comment>
<evidence type="ECO:0000256" key="1">
    <source>
        <dbReference type="ARBA" id="ARBA00001286"/>
    </source>
</evidence>
<evidence type="ECO:0000256" key="3">
    <source>
        <dbReference type="ARBA" id="ARBA00022603"/>
    </source>
</evidence>
<comment type="caution">
    <text evidence="11">The sequence shown here is derived from an EMBL/GenBank/DDBJ whole genome shotgun (WGS) entry which is preliminary data.</text>
</comment>
<keyword evidence="5 8" id="KW-0227">DNA damage</keyword>
<dbReference type="Proteomes" id="UP001596143">
    <property type="component" value="Unassembled WGS sequence"/>
</dbReference>
<dbReference type="InterPro" id="IPR014048">
    <property type="entry name" value="MethylDNA_cys_MeTrfase_DNA-bd"/>
</dbReference>
<dbReference type="EMBL" id="JBHSPF010000030">
    <property type="protein sequence ID" value="MFC5628730.1"/>
    <property type="molecule type" value="Genomic_DNA"/>
</dbReference>
<dbReference type="PANTHER" id="PTHR10815">
    <property type="entry name" value="METHYLATED-DNA--PROTEIN-CYSTEINE METHYLTRANSFERASE"/>
    <property type="match status" value="1"/>
</dbReference>
<keyword evidence="2 8" id="KW-0963">Cytoplasm</keyword>
<comment type="miscellaneous">
    <text evidence="8">This enzyme catalyzes only one turnover and therefore is not strictly catalytic. According to one definition, an enzyme is a biocatalyst that acts repeatedly and over many reaction cycles.</text>
</comment>
<dbReference type="PANTHER" id="PTHR10815:SF5">
    <property type="entry name" value="METHYLATED-DNA--PROTEIN-CYSTEINE METHYLTRANSFERASE"/>
    <property type="match status" value="1"/>
</dbReference>
<organism evidence="11 12">
    <name type="scientific">Aliibacillus thermotolerans</name>
    <dbReference type="NCBI Taxonomy" id="1834418"/>
    <lineage>
        <taxon>Bacteria</taxon>
        <taxon>Bacillati</taxon>
        <taxon>Bacillota</taxon>
        <taxon>Bacilli</taxon>
        <taxon>Bacillales</taxon>
        <taxon>Bacillaceae</taxon>
        <taxon>Aliibacillus</taxon>
    </lineage>
</organism>
<dbReference type="Gene3D" id="1.10.10.10">
    <property type="entry name" value="Winged helix-like DNA-binding domain superfamily/Winged helix DNA-binding domain"/>
    <property type="match status" value="1"/>
</dbReference>
<dbReference type="InterPro" id="IPR008332">
    <property type="entry name" value="MethylG_MeTrfase_N"/>
</dbReference>
<keyword evidence="4 8" id="KW-0808">Transferase</keyword>
<comment type="catalytic activity">
    <reaction evidence="1 8">
        <text>a 4-O-methyl-thymidine in DNA + L-cysteinyl-[protein] = a thymidine in DNA + S-methyl-L-cysteinyl-[protein]</text>
        <dbReference type="Rhea" id="RHEA:53428"/>
        <dbReference type="Rhea" id="RHEA-COMP:10131"/>
        <dbReference type="Rhea" id="RHEA-COMP:10132"/>
        <dbReference type="Rhea" id="RHEA-COMP:13555"/>
        <dbReference type="Rhea" id="RHEA-COMP:13556"/>
        <dbReference type="ChEBI" id="CHEBI:29950"/>
        <dbReference type="ChEBI" id="CHEBI:82612"/>
        <dbReference type="ChEBI" id="CHEBI:137386"/>
        <dbReference type="ChEBI" id="CHEBI:137387"/>
        <dbReference type="EC" id="2.1.1.63"/>
    </reaction>
</comment>
<name>A0ABW0U7G4_9BACI</name>
<dbReference type="SUPFAM" id="SSF53155">
    <property type="entry name" value="Methylated DNA-protein cysteine methyltransferase domain"/>
    <property type="match status" value="1"/>
</dbReference>
<dbReference type="EC" id="2.1.1.63" evidence="8"/>
<dbReference type="InterPro" id="IPR036631">
    <property type="entry name" value="MGMT_N_sf"/>
</dbReference>
<dbReference type="Pfam" id="PF01035">
    <property type="entry name" value="DNA_binding_1"/>
    <property type="match status" value="1"/>
</dbReference>
<sequence length="171" mass="19819">MPPLVSYTEIDTPLGKLTLMKSEWGLCLLKYGSPKDVFPKTESWRKRYFSKNVIYQENKHAFLQETEQLREYFQGNRHHFTVQLDIKGTAFQRKVWRALLRIPYGETKTYQQIAYEVQSPKAVRAVGMANHQNPIAIMIPCHRVIGKNGKLTGYGGGLDKKEKLIHLEQPK</sequence>
<feature type="domain" description="Methylguanine DNA methyltransferase ribonuclease-like" evidence="10">
    <location>
        <begin position="7"/>
        <end position="86"/>
    </location>
</feature>
<comment type="function">
    <text evidence="8">Involved in the cellular defense against the biological effects of O6-methylguanine (O6-MeG) and O4-methylthymine (O4-MeT) in DNA. Repairs the methylated nucleobase in DNA by stoichiometrically transferring the methyl group to a cysteine residue in the enzyme. This is a suicide reaction: the enzyme is irreversibly inactivated.</text>
</comment>
<keyword evidence="6 8" id="KW-0234">DNA repair</keyword>
<feature type="domain" description="Methylated-DNA-[protein]-cysteine S-methyltransferase DNA binding" evidence="9">
    <location>
        <begin position="90"/>
        <end position="169"/>
    </location>
</feature>
<accession>A0ABW0U7G4</accession>
<protein>
    <recommendedName>
        <fullName evidence="8">Methylated-DNA--protein-cysteine methyltransferase</fullName>
        <ecNumber evidence="8">2.1.1.63</ecNumber>
    </recommendedName>
    <alternativeName>
        <fullName evidence="8">6-O-methylguanine-DNA methyltransferase</fullName>
        <shortName evidence="8">MGMT</shortName>
    </alternativeName>
    <alternativeName>
        <fullName evidence="8">O-6-methylguanine-DNA-alkyltransferase</fullName>
    </alternativeName>
</protein>
<reference evidence="12" key="1">
    <citation type="journal article" date="2019" name="Int. J. Syst. Evol. Microbiol.">
        <title>The Global Catalogue of Microorganisms (GCM) 10K type strain sequencing project: providing services to taxonomists for standard genome sequencing and annotation.</title>
        <authorList>
            <consortium name="The Broad Institute Genomics Platform"/>
            <consortium name="The Broad Institute Genome Sequencing Center for Infectious Disease"/>
            <person name="Wu L."/>
            <person name="Ma J."/>
        </authorList>
    </citation>
    <scope>NUCLEOTIDE SEQUENCE [LARGE SCALE GENOMIC DNA]</scope>
    <source>
        <strain evidence="12">CGMCC 1.15790</strain>
    </source>
</reference>
<dbReference type="InterPro" id="IPR001497">
    <property type="entry name" value="MethylDNA_cys_MeTrfase_AS"/>
</dbReference>
<dbReference type="NCBIfam" id="TIGR00589">
    <property type="entry name" value="ogt"/>
    <property type="match status" value="1"/>
</dbReference>
<comment type="catalytic activity">
    <reaction evidence="7 8">
        <text>a 6-O-methyl-2'-deoxyguanosine in DNA + L-cysteinyl-[protein] = S-methyl-L-cysteinyl-[protein] + a 2'-deoxyguanosine in DNA</text>
        <dbReference type="Rhea" id="RHEA:24000"/>
        <dbReference type="Rhea" id="RHEA-COMP:10131"/>
        <dbReference type="Rhea" id="RHEA-COMP:10132"/>
        <dbReference type="Rhea" id="RHEA-COMP:11367"/>
        <dbReference type="Rhea" id="RHEA-COMP:11368"/>
        <dbReference type="ChEBI" id="CHEBI:29950"/>
        <dbReference type="ChEBI" id="CHEBI:82612"/>
        <dbReference type="ChEBI" id="CHEBI:85445"/>
        <dbReference type="ChEBI" id="CHEBI:85448"/>
        <dbReference type="EC" id="2.1.1.63"/>
    </reaction>
</comment>
<dbReference type="HAMAP" id="MF_00772">
    <property type="entry name" value="OGT"/>
    <property type="match status" value="1"/>
</dbReference>
<dbReference type="Gene3D" id="3.30.160.70">
    <property type="entry name" value="Methylated DNA-protein cysteine methyltransferase domain"/>
    <property type="match status" value="1"/>
</dbReference>
<evidence type="ECO:0000259" key="10">
    <source>
        <dbReference type="Pfam" id="PF02870"/>
    </source>
</evidence>
<dbReference type="PROSITE" id="PS00374">
    <property type="entry name" value="MGMT"/>
    <property type="match status" value="1"/>
</dbReference>
<dbReference type="GO" id="GO:0003908">
    <property type="term" value="F:methylated-DNA-[protein]-cysteine S-methyltransferase activity"/>
    <property type="evidence" value="ECO:0007669"/>
    <property type="project" value="UniProtKB-EC"/>
</dbReference>
<evidence type="ECO:0000313" key="12">
    <source>
        <dbReference type="Proteomes" id="UP001596143"/>
    </source>
</evidence>